<dbReference type="SMART" id="SM00942">
    <property type="entry name" value="PriCT_1"/>
    <property type="match status" value="1"/>
</dbReference>
<protein>
    <submittedName>
        <fullName evidence="3">Bifunctional DNA primase/polymerase</fullName>
    </submittedName>
</protein>
<evidence type="ECO:0000313" key="4">
    <source>
        <dbReference type="Proteomes" id="UP001501598"/>
    </source>
</evidence>
<organism evidence="3 4">
    <name type="scientific">Pseudonocardia xishanensis</name>
    <dbReference type="NCBI Taxonomy" id="630995"/>
    <lineage>
        <taxon>Bacteria</taxon>
        <taxon>Bacillati</taxon>
        <taxon>Actinomycetota</taxon>
        <taxon>Actinomycetes</taxon>
        <taxon>Pseudonocardiales</taxon>
        <taxon>Pseudonocardiaceae</taxon>
        <taxon>Pseudonocardia</taxon>
    </lineage>
</organism>
<sequence>MTVPSALEAALDYAAGGAEVMPLHTPTPGGCSCMRADCTSIGKHPRTLHGKDDATTDVETIQRWWRMWPTANVGIRPAEGLVVLDIDPRNGGHLQLAAMQERYGWLPRTRTARTGSGGMHLWFRCTGDLRGALTEGIDLKTHGGYLVAPPSVHACGQRYAWLDTGPIVDAPDYLVGLIRRPERAIVTGAPVTEAVVAGLVRTVRTAANGSRNRALYWAACRAVEKGIDPAPLVEAAVANGLSAHEAQRTVDSAATAPHRIEVAG</sequence>
<dbReference type="InterPro" id="IPR015330">
    <property type="entry name" value="DNA_primase/pol_bifunc_N"/>
</dbReference>
<dbReference type="InterPro" id="IPR014820">
    <property type="entry name" value="PriCT_1"/>
</dbReference>
<dbReference type="Proteomes" id="UP001501598">
    <property type="component" value="Unassembled WGS sequence"/>
</dbReference>
<dbReference type="SMART" id="SM00943">
    <property type="entry name" value="Prim-Pol"/>
    <property type="match status" value="1"/>
</dbReference>
<dbReference type="EMBL" id="BAABGT010000122">
    <property type="protein sequence ID" value="GAA4559479.1"/>
    <property type="molecule type" value="Genomic_DNA"/>
</dbReference>
<feature type="domain" description="Primase C-terminal 1" evidence="1">
    <location>
        <begin position="200"/>
        <end position="259"/>
    </location>
</feature>
<name>A0ABP8S497_9PSEU</name>
<dbReference type="CDD" id="cd04859">
    <property type="entry name" value="Prim_Pol"/>
    <property type="match status" value="1"/>
</dbReference>
<feature type="domain" description="DNA primase/polymerase bifunctional N-terminal" evidence="2">
    <location>
        <begin position="10"/>
        <end position="174"/>
    </location>
</feature>
<accession>A0ABP8S497</accession>
<gene>
    <name evidence="3" type="ORF">GCM10023175_67440</name>
</gene>
<proteinExistence type="predicted"/>
<evidence type="ECO:0000259" key="2">
    <source>
        <dbReference type="SMART" id="SM00943"/>
    </source>
</evidence>
<reference evidence="4" key="1">
    <citation type="journal article" date="2019" name="Int. J. Syst. Evol. Microbiol.">
        <title>The Global Catalogue of Microorganisms (GCM) 10K type strain sequencing project: providing services to taxonomists for standard genome sequencing and annotation.</title>
        <authorList>
            <consortium name="The Broad Institute Genomics Platform"/>
            <consortium name="The Broad Institute Genome Sequencing Center for Infectious Disease"/>
            <person name="Wu L."/>
            <person name="Ma J."/>
        </authorList>
    </citation>
    <scope>NUCLEOTIDE SEQUENCE [LARGE SCALE GENOMIC DNA]</scope>
    <source>
        <strain evidence="4">JCM 17906</strain>
    </source>
</reference>
<dbReference type="Pfam" id="PF09250">
    <property type="entry name" value="Prim-Pol"/>
    <property type="match status" value="1"/>
</dbReference>
<evidence type="ECO:0000313" key="3">
    <source>
        <dbReference type="EMBL" id="GAA4559479.1"/>
    </source>
</evidence>
<dbReference type="RefSeq" id="WP_345427332.1">
    <property type="nucleotide sequence ID" value="NZ_BAABGT010000122.1"/>
</dbReference>
<dbReference type="SUPFAM" id="SSF56747">
    <property type="entry name" value="Prim-pol domain"/>
    <property type="match status" value="1"/>
</dbReference>
<comment type="caution">
    <text evidence="3">The sequence shown here is derived from an EMBL/GenBank/DDBJ whole genome shotgun (WGS) entry which is preliminary data.</text>
</comment>
<keyword evidence="4" id="KW-1185">Reference proteome</keyword>
<evidence type="ECO:0000259" key="1">
    <source>
        <dbReference type="SMART" id="SM00942"/>
    </source>
</evidence>